<dbReference type="AlphaFoldDB" id="A0A9P0YRR2"/>
<name>A0A9P0YRR2_CUSEU</name>
<evidence type="ECO:0008006" key="3">
    <source>
        <dbReference type="Google" id="ProtNLM"/>
    </source>
</evidence>
<dbReference type="Proteomes" id="UP001152484">
    <property type="component" value="Unassembled WGS sequence"/>
</dbReference>
<dbReference type="PANTHER" id="PTHR11439">
    <property type="entry name" value="GAG-POL-RELATED RETROTRANSPOSON"/>
    <property type="match status" value="1"/>
</dbReference>
<dbReference type="OrthoDB" id="7473114at2759"/>
<proteinExistence type="predicted"/>
<sequence length="119" mass="13584">MKNLGVLKYFLGIEVARSADGLFLCQRKYALDIISEAGLLGAKPPPCPMEANYSLALSRGDLLSNPKPYRHLVGRLIYLYFTRPDLAYDIHILSQFMQAPRQDHWHVALRVVRYLKGTH</sequence>
<evidence type="ECO:0000313" key="2">
    <source>
        <dbReference type="Proteomes" id="UP001152484"/>
    </source>
</evidence>
<dbReference type="PANTHER" id="PTHR11439:SF462">
    <property type="match status" value="1"/>
</dbReference>
<gene>
    <name evidence="1" type="ORF">CEURO_LOCUS4492</name>
</gene>
<reference evidence="1" key="1">
    <citation type="submission" date="2022-07" db="EMBL/GenBank/DDBJ databases">
        <authorList>
            <person name="Macas J."/>
            <person name="Novak P."/>
            <person name="Neumann P."/>
        </authorList>
    </citation>
    <scope>NUCLEOTIDE SEQUENCE</scope>
</reference>
<organism evidence="1 2">
    <name type="scientific">Cuscuta europaea</name>
    <name type="common">European dodder</name>
    <dbReference type="NCBI Taxonomy" id="41803"/>
    <lineage>
        <taxon>Eukaryota</taxon>
        <taxon>Viridiplantae</taxon>
        <taxon>Streptophyta</taxon>
        <taxon>Embryophyta</taxon>
        <taxon>Tracheophyta</taxon>
        <taxon>Spermatophyta</taxon>
        <taxon>Magnoliopsida</taxon>
        <taxon>eudicotyledons</taxon>
        <taxon>Gunneridae</taxon>
        <taxon>Pentapetalae</taxon>
        <taxon>asterids</taxon>
        <taxon>lamiids</taxon>
        <taxon>Solanales</taxon>
        <taxon>Convolvulaceae</taxon>
        <taxon>Cuscuteae</taxon>
        <taxon>Cuscuta</taxon>
        <taxon>Cuscuta subgen. Cuscuta</taxon>
    </lineage>
</organism>
<evidence type="ECO:0000313" key="1">
    <source>
        <dbReference type="EMBL" id="CAH9072717.1"/>
    </source>
</evidence>
<dbReference type="EMBL" id="CAMAPE010000008">
    <property type="protein sequence ID" value="CAH9072717.1"/>
    <property type="molecule type" value="Genomic_DNA"/>
</dbReference>
<accession>A0A9P0YRR2</accession>
<comment type="caution">
    <text evidence="1">The sequence shown here is derived from an EMBL/GenBank/DDBJ whole genome shotgun (WGS) entry which is preliminary data.</text>
</comment>
<protein>
    <recommendedName>
        <fullName evidence="3">Reverse transcriptase Ty1/copia-type domain-containing protein</fullName>
    </recommendedName>
</protein>
<keyword evidence="2" id="KW-1185">Reference proteome</keyword>